<feature type="compositionally biased region" description="Low complexity" evidence="1">
    <location>
        <begin position="88"/>
        <end position="101"/>
    </location>
</feature>
<organism evidence="2 3">
    <name type="scientific">Aspergillus ellipticus CBS 707.79</name>
    <dbReference type="NCBI Taxonomy" id="1448320"/>
    <lineage>
        <taxon>Eukaryota</taxon>
        <taxon>Fungi</taxon>
        <taxon>Dikarya</taxon>
        <taxon>Ascomycota</taxon>
        <taxon>Pezizomycotina</taxon>
        <taxon>Eurotiomycetes</taxon>
        <taxon>Eurotiomycetidae</taxon>
        <taxon>Eurotiales</taxon>
        <taxon>Aspergillaceae</taxon>
        <taxon>Aspergillus</taxon>
        <taxon>Aspergillus subgen. Circumdati</taxon>
    </lineage>
</organism>
<sequence>MSAYPATARPETARRRARRGFSGRLSHHITSHHSHNNSQPVNPPFPALYRKRKRKRKTYQYSPSLPPISPPHLPSRPPRPPAPPTPAPSAARRPTRTAACPGRWSPGTARRRIRRSGSSMWRGRARGIVCGGFGVYLGMGMGVGIGLRIEMGMGTGLVRAVGGGALLGRKCLARPWTERPAPCCRGWVSTVTVTLSLSEMAPAHSCTAPGRSPVERRAEAEWAESLRWPTRNAARLFMFTTVYRVESTVYCRHSTDYLLSTCALLVP</sequence>
<dbReference type="EMBL" id="KZ826150">
    <property type="protein sequence ID" value="PYH87923.1"/>
    <property type="molecule type" value="Genomic_DNA"/>
</dbReference>
<evidence type="ECO:0000313" key="3">
    <source>
        <dbReference type="Proteomes" id="UP000247810"/>
    </source>
</evidence>
<feature type="compositionally biased region" description="Pro residues" evidence="1">
    <location>
        <begin position="64"/>
        <end position="87"/>
    </location>
</feature>
<dbReference type="VEuPathDB" id="FungiDB:BO71DRAFT_155990"/>
<evidence type="ECO:0000256" key="1">
    <source>
        <dbReference type="SAM" id="MobiDB-lite"/>
    </source>
</evidence>
<keyword evidence="3" id="KW-1185">Reference proteome</keyword>
<dbReference type="Proteomes" id="UP000247810">
    <property type="component" value="Unassembled WGS sequence"/>
</dbReference>
<evidence type="ECO:0000313" key="2">
    <source>
        <dbReference type="EMBL" id="PYH87923.1"/>
    </source>
</evidence>
<feature type="compositionally biased region" description="Basic residues" evidence="1">
    <location>
        <begin position="49"/>
        <end position="58"/>
    </location>
</feature>
<name>A0A319DA42_9EURO</name>
<feature type="region of interest" description="Disordered" evidence="1">
    <location>
        <begin position="1"/>
        <end position="118"/>
    </location>
</feature>
<accession>A0A319DA42</accession>
<feature type="compositionally biased region" description="Low complexity" evidence="1">
    <location>
        <begin position="1"/>
        <end position="10"/>
    </location>
</feature>
<dbReference type="AlphaFoldDB" id="A0A319DA42"/>
<gene>
    <name evidence="2" type="ORF">BO71DRAFT_155990</name>
</gene>
<feature type="compositionally biased region" description="Basic residues" evidence="1">
    <location>
        <begin position="15"/>
        <end position="35"/>
    </location>
</feature>
<reference evidence="2 3" key="1">
    <citation type="submission" date="2018-02" db="EMBL/GenBank/DDBJ databases">
        <title>The genomes of Aspergillus section Nigri reveals drivers in fungal speciation.</title>
        <authorList>
            <consortium name="DOE Joint Genome Institute"/>
            <person name="Vesth T.C."/>
            <person name="Nybo J."/>
            <person name="Theobald S."/>
            <person name="Brandl J."/>
            <person name="Frisvad J.C."/>
            <person name="Nielsen K.F."/>
            <person name="Lyhne E.K."/>
            <person name="Kogle M.E."/>
            <person name="Kuo A."/>
            <person name="Riley R."/>
            <person name="Clum A."/>
            <person name="Nolan M."/>
            <person name="Lipzen A."/>
            <person name="Salamov A."/>
            <person name="Henrissat B."/>
            <person name="Wiebenga A."/>
            <person name="De vries R.P."/>
            <person name="Grigoriev I.V."/>
            <person name="Mortensen U.H."/>
            <person name="Andersen M.R."/>
            <person name="Baker S.E."/>
        </authorList>
    </citation>
    <scope>NUCLEOTIDE SEQUENCE [LARGE SCALE GENOMIC DNA]</scope>
    <source>
        <strain evidence="2 3">CBS 707.79</strain>
    </source>
</reference>
<proteinExistence type="predicted"/>
<protein>
    <submittedName>
        <fullName evidence="2">Uncharacterized protein</fullName>
    </submittedName>
</protein>